<feature type="domain" description="Cyclic nucleotide-binding" evidence="1">
    <location>
        <begin position="10"/>
        <end position="114"/>
    </location>
</feature>
<dbReference type="InterPro" id="IPR018490">
    <property type="entry name" value="cNMP-bd_dom_sf"/>
</dbReference>
<evidence type="ECO:0000313" key="3">
    <source>
        <dbReference type="Proteomes" id="UP000321513"/>
    </source>
</evidence>
<dbReference type="InterPro" id="IPR000595">
    <property type="entry name" value="cNMP-bd_dom"/>
</dbReference>
<dbReference type="OrthoDB" id="9152304at2"/>
<dbReference type="Proteomes" id="UP000321513">
    <property type="component" value="Unassembled WGS sequence"/>
</dbReference>
<dbReference type="AlphaFoldDB" id="A0A512B9R9"/>
<dbReference type="Pfam" id="PF00027">
    <property type="entry name" value="cNMP_binding"/>
    <property type="match status" value="1"/>
</dbReference>
<dbReference type="PROSITE" id="PS50042">
    <property type="entry name" value="CNMP_BINDING_3"/>
    <property type="match status" value="1"/>
</dbReference>
<gene>
    <name evidence="2" type="ORF">SAE01_11980</name>
</gene>
<dbReference type="EMBL" id="BJYT01000004">
    <property type="protein sequence ID" value="GEO08702.1"/>
    <property type="molecule type" value="Genomic_DNA"/>
</dbReference>
<reference evidence="2 3" key="1">
    <citation type="submission" date="2019-07" db="EMBL/GenBank/DDBJ databases">
        <title>Whole genome shotgun sequence of Segetibacter aerophilus NBRC 106135.</title>
        <authorList>
            <person name="Hosoyama A."/>
            <person name="Uohara A."/>
            <person name="Ohji S."/>
            <person name="Ichikawa N."/>
        </authorList>
    </citation>
    <scope>NUCLEOTIDE SEQUENCE [LARGE SCALE GENOMIC DNA]</scope>
    <source>
        <strain evidence="2 3">NBRC 106135</strain>
    </source>
</reference>
<comment type="caution">
    <text evidence="2">The sequence shown here is derived from an EMBL/GenBank/DDBJ whole genome shotgun (WGS) entry which is preliminary data.</text>
</comment>
<accession>A0A512B9R9</accession>
<keyword evidence="3" id="KW-1185">Reference proteome</keyword>
<protein>
    <submittedName>
        <fullName evidence="2">Cyclic nucleotide-binding protein</fullName>
    </submittedName>
</protein>
<sequence length="193" mass="23098">MEALLKHLSKFVAVSEDERLSIAACFETINLRKKQNLVNEGGVCKCLYFVAKGCLRMFFVKDTGVEQTTHFALENWWLTDYFSFLKQEPTEFYIQAVEPTQVLAIKHYDYERLMQQLPHLEKYFRYIHQRESAAAQRRIKYLYDFSKEQRYHHFNNSFPEFIQRIPQYLLASYLGITPEYLSELRKKPFLKPA</sequence>
<organism evidence="2 3">
    <name type="scientific">Segetibacter aerophilus</name>
    <dbReference type="NCBI Taxonomy" id="670293"/>
    <lineage>
        <taxon>Bacteria</taxon>
        <taxon>Pseudomonadati</taxon>
        <taxon>Bacteroidota</taxon>
        <taxon>Chitinophagia</taxon>
        <taxon>Chitinophagales</taxon>
        <taxon>Chitinophagaceae</taxon>
        <taxon>Segetibacter</taxon>
    </lineage>
</organism>
<dbReference type="RefSeq" id="WP_147202773.1">
    <property type="nucleotide sequence ID" value="NZ_BJYT01000004.1"/>
</dbReference>
<dbReference type="SUPFAM" id="SSF51206">
    <property type="entry name" value="cAMP-binding domain-like"/>
    <property type="match status" value="1"/>
</dbReference>
<dbReference type="InterPro" id="IPR014710">
    <property type="entry name" value="RmlC-like_jellyroll"/>
</dbReference>
<dbReference type="CDD" id="cd00038">
    <property type="entry name" value="CAP_ED"/>
    <property type="match status" value="1"/>
</dbReference>
<evidence type="ECO:0000313" key="2">
    <source>
        <dbReference type="EMBL" id="GEO08702.1"/>
    </source>
</evidence>
<proteinExistence type="predicted"/>
<dbReference type="Gene3D" id="2.60.120.10">
    <property type="entry name" value="Jelly Rolls"/>
    <property type="match status" value="1"/>
</dbReference>
<evidence type="ECO:0000259" key="1">
    <source>
        <dbReference type="PROSITE" id="PS50042"/>
    </source>
</evidence>
<name>A0A512B9R9_9BACT</name>